<protein>
    <submittedName>
        <fullName evidence="1">Uncharacterized protein</fullName>
    </submittedName>
</protein>
<proteinExistence type="predicted"/>
<evidence type="ECO:0000313" key="2">
    <source>
        <dbReference type="Proteomes" id="UP000324222"/>
    </source>
</evidence>
<dbReference type="Proteomes" id="UP000324222">
    <property type="component" value="Unassembled WGS sequence"/>
</dbReference>
<name>A0A5B7FAN8_PORTR</name>
<sequence>MERVGRLPSKLNIAPDFGHHFYRQPRNASLVTREEVSTLVPLAQAAHSAARLARSLLQVVPGWAVRGAACRRAASTPKIK</sequence>
<dbReference type="AlphaFoldDB" id="A0A5B7FAN8"/>
<evidence type="ECO:0000313" key="1">
    <source>
        <dbReference type="EMBL" id="MPC42329.1"/>
    </source>
</evidence>
<accession>A0A5B7FAN8</accession>
<comment type="caution">
    <text evidence="1">The sequence shown here is derived from an EMBL/GenBank/DDBJ whole genome shotgun (WGS) entry which is preliminary data.</text>
</comment>
<keyword evidence="2" id="KW-1185">Reference proteome</keyword>
<reference evidence="1 2" key="1">
    <citation type="submission" date="2019-05" db="EMBL/GenBank/DDBJ databases">
        <title>Another draft genome of Portunus trituberculatus and its Hox gene families provides insights of decapod evolution.</title>
        <authorList>
            <person name="Jeong J.-H."/>
            <person name="Song I."/>
            <person name="Kim S."/>
            <person name="Choi T."/>
            <person name="Kim D."/>
            <person name="Ryu S."/>
            <person name="Kim W."/>
        </authorList>
    </citation>
    <scope>NUCLEOTIDE SEQUENCE [LARGE SCALE GENOMIC DNA]</scope>
    <source>
        <tissue evidence="1">Muscle</tissue>
    </source>
</reference>
<dbReference type="EMBL" id="VSRR010005394">
    <property type="protein sequence ID" value="MPC42329.1"/>
    <property type="molecule type" value="Genomic_DNA"/>
</dbReference>
<organism evidence="1 2">
    <name type="scientific">Portunus trituberculatus</name>
    <name type="common">Swimming crab</name>
    <name type="synonym">Neptunus trituberculatus</name>
    <dbReference type="NCBI Taxonomy" id="210409"/>
    <lineage>
        <taxon>Eukaryota</taxon>
        <taxon>Metazoa</taxon>
        <taxon>Ecdysozoa</taxon>
        <taxon>Arthropoda</taxon>
        <taxon>Crustacea</taxon>
        <taxon>Multicrustacea</taxon>
        <taxon>Malacostraca</taxon>
        <taxon>Eumalacostraca</taxon>
        <taxon>Eucarida</taxon>
        <taxon>Decapoda</taxon>
        <taxon>Pleocyemata</taxon>
        <taxon>Brachyura</taxon>
        <taxon>Eubrachyura</taxon>
        <taxon>Portunoidea</taxon>
        <taxon>Portunidae</taxon>
        <taxon>Portuninae</taxon>
        <taxon>Portunus</taxon>
    </lineage>
</organism>
<gene>
    <name evidence="1" type="ORF">E2C01_035948</name>
</gene>